<evidence type="ECO:0000256" key="2">
    <source>
        <dbReference type="ARBA" id="ARBA00022679"/>
    </source>
</evidence>
<dbReference type="Gene3D" id="3.40.1080.10">
    <property type="entry name" value="Glutaconate Coenzyme A-transferase"/>
    <property type="match status" value="1"/>
</dbReference>
<reference evidence="5" key="1">
    <citation type="submission" date="2020-05" db="EMBL/GenBank/DDBJ databases">
        <authorList>
            <person name="Chiriac C."/>
            <person name="Salcher M."/>
            <person name="Ghai R."/>
            <person name="Kavagutti S V."/>
        </authorList>
    </citation>
    <scope>NUCLEOTIDE SEQUENCE</scope>
</reference>
<keyword evidence="2" id="KW-0808">Transferase</keyword>
<proteinExistence type="inferred from homology"/>
<dbReference type="InterPro" id="IPR003702">
    <property type="entry name" value="ActCoA_hydro_N"/>
</dbReference>
<dbReference type="Pfam" id="PF13336">
    <property type="entry name" value="AcetylCoA_hyd_C"/>
    <property type="match status" value="1"/>
</dbReference>
<dbReference type="InterPro" id="IPR046433">
    <property type="entry name" value="ActCoA_hydro"/>
</dbReference>
<feature type="domain" description="Acetyl-CoA hydrolase/transferase C-terminal" evidence="4">
    <location>
        <begin position="275"/>
        <end position="427"/>
    </location>
</feature>
<sequence>MTTASALAQKHTTDPAAFLQHLHPRAEVVVPIANGEPVHLLDALEAAAAAGDPRIEAVTVRQMHALRERPTMRGDYGDRLRHVAYFLSHVTRPHFHNGTLDLVPNHFSEVYDLIRRRAEHPYVLAAAAPPDQHGNFSLGVSADYAASFIGRAPFFLEVNRRMPRTSGRNQIHISQIDGWIERDYPLIEVPPAEPNEVDRRIGGFVAERVRNGSTLQAGIGAIPNAVLAHLREHRDMGVHTELISDGLIDLIEAGVVNGVKKANNRLKVIGTFALGTQRLYDFVHDNPTIEMWSARYVNDPRVISRDVDFVSINASLAVDFLGQCASETINGRYYSSSGGQSDFARGAAYSPGGQSFIVLQSTAKNGELSRIVPQLAPGDVVTTVKNTVDMVVTEYGVAELRGRSVRERTAALIAVAHPKFRDELTATAKAMRYV</sequence>
<dbReference type="PANTHER" id="PTHR21432:SF20">
    <property type="entry name" value="ACETYL-COA HYDROLASE"/>
    <property type="match status" value="1"/>
</dbReference>
<dbReference type="AlphaFoldDB" id="A0A6J6F538"/>
<dbReference type="Gene3D" id="3.40.1080.20">
    <property type="entry name" value="Acetyl-CoA hydrolase/transferase C-terminal domain"/>
    <property type="match status" value="1"/>
</dbReference>
<gene>
    <name evidence="5" type="ORF">UFOPK1493_03279</name>
</gene>
<dbReference type="GO" id="GO:0008775">
    <property type="term" value="F:acetate CoA-transferase activity"/>
    <property type="evidence" value="ECO:0007669"/>
    <property type="project" value="InterPro"/>
</dbReference>
<feature type="domain" description="Acetyl-CoA hydrolase/transferase N-terminal" evidence="3">
    <location>
        <begin position="30"/>
        <end position="179"/>
    </location>
</feature>
<comment type="similarity">
    <text evidence="1">Belongs to the acetyl-CoA hydrolase/transferase family.</text>
</comment>
<evidence type="ECO:0000259" key="4">
    <source>
        <dbReference type="Pfam" id="PF13336"/>
    </source>
</evidence>
<name>A0A6J6F538_9ZZZZ</name>
<dbReference type="EMBL" id="CAEZSR010000173">
    <property type="protein sequence ID" value="CAB4584002.1"/>
    <property type="molecule type" value="Genomic_DNA"/>
</dbReference>
<accession>A0A6J6F538</accession>
<dbReference type="InterPro" id="IPR038460">
    <property type="entry name" value="AcetylCoA_hyd_C_sf"/>
</dbReference>
<dbReference type="SUPFAM" id="SSF100950">
    <property type="entry name" value="NagB/RpiA/CoA transferase-like"/>
    <property type="match status" value="2"/>
</dbReference>
<evidence type="ECO:0000256" key="1">
    <source>
        <dbReference type="ARBA" id="ARBA00009632"/>
    </source>
</evidence>
<evidence type="ECO:0000259" key="3">
    <source>
        <dbReference type="Pfam" id="PF02550"/>
    </source>
</evidence>
<protein>
    <submittedName>
        <fullName evidence="5">Unannotated protein</fullName>
    </submittedName>
</protein>
<dbReference type="PANTHER" id="PTHR21432">
    <property type="entry name" value="ACETYL-COA HYDROLASE-RELATED"/>
    <property type="match status" value="1"/>
</dbReference>
<dbReference type="Gene3D" id="3.30.750.70">
    <property type="entry name" value="4-hydroxybutyrate coenzyme like domains"/>
    <property type="match status" value="1"/>
</dbReference>
<dbReference type="InterPro" id="IPR037171">
    <property type="entry name" value="NagB/RpiA_transferase-like"/>
</dbReference>
<dbReference type="InterPro" id="IPR026888">
    <property type="entry name" value="AcetylCoA_hyd_C"/>
</dbReference>
<dbReference type="Pfam" id="PF02550">
    <property type="entry name" value="AcetylCoA_hydro"/>
    <property type="match status" value="1"/>
</dbReference>
<organism evidence="5">
    <name type="scientific">freshwater metagenome</name>
    <dbReference type="NCBI Taxonomy" id="449393"/>
    <lineage>
        <taxon>unclassified sequences</taxon>
        <taxon>metagenomes</taxon>
        <taxon>ecological metagenomes</taxon>
    </lineage>
</organism>
<dbReference type="GO" id="GO:0006083">
    <property type="term" value="P:acetate metabolic process"/>
    <property type="evidence" value="ECO:0007669"/>
    <property type="project" value="InterPro"/>
</dbReference>
<evidence type="ECO:0000313" key="5">
    <source>
        <dbReference type="EMBL" id="CAB4584002.1"/>
    </source>
</evidence>